<dbReference type="InterPro" id="IPR056884">
    <property type="entry name" value="NPHP3-like_N"/>
</dbReference>
<protein>
    <submittedName>
        <fullName evidence="7">Vegetative incompatibility protein HET-E-1</fullName>
    </submittedName>
</protein>
<keyword evidence="4" id="KW-0175">Coiled coil</keyword>
<dbReference type="RefSeq" id="XP_056547242.1">
    <property type="nucleotide sequence ID" value="XM_056683636.1"/>
</dbReference>
<dbReference type="InterPro" id="IPR031348">
    <property type="entry name" value="PigL_N"/>
</dbReference>
<dbReference type="AlphaFoldDB" id="A0A9W9IG32"/>
<dbReference type="Pfam" id="PF24883">
    <property type="entry name" value="NPHP3_N"/>
    <property type="match status" value="1"/>
</dbReference>
<dbReference type="InterPro" id="IPR019775">
    <property type="entry name" value="WD40_repeat_CS"/>
</dbReference>
<evidence type="ECO:0000313" key="7">
    <source>
        <dbReference type="EMBL" id="KAJ5175634.1"/>
    </source>
</evidence>
<feature type="repeat" description="WD" evidence="3">
    <location>
        <begin position="699"/>
        <end position="740"/>
    </location>
</feature>
<feature type="coiled-coil region" evidence="4">
    <location>
        <begin position="31"/>
        <end position="58"/>
    </location>
</feature>
<feature type="domain" description="Azaphilone pigments biosynthesis cluster protein L N-terminal" evidence="5">
    <location>
        <begin position="1"/>
        <end position="139"/>
    </location>
</feature>
<evidence type="ECO:0000259" key="5">
    <source>
        <dbReference type="Pfam" id="PF17111"/>
    </source>
</evidence>
<keyword evidence="8" id="KW-1185">Reference proteome</keyword>
<reference evidence="7" key="1">
    <citation type="submission" date="2022-11" db="EMBL/GenBank/DDBJ databases">
        <authorList>
            <person name="Petersen C."/>
        </authorList>
    </citation>
    <scope>NUCLEOTIDE SEQUENCE</scope>
    <source>
        <strain evidence="7">IBT 26290</strain>
    </source>
</reference>
<evidence type="ECO:0000259" key="6">
    <source>
        <dbReference type="Pfam" id="PF24883"/>
    </source>
</evidence>
<evidence type="ECO:0000256" key="3">
    <source>
        <dbReference type="PROSITE-ProRule" id="PRU00221"/>
    </source>
</evidence>
<evidence type="ECO:0000256" key="4">
    <source>
        <dbReference type="SAM" id="Coils"/>
    </source>
</evidence>
<dbReference type="InterPro" id="IPR015943">
    <property type="entry name" value="WD40/YVTN_repeat-like_dom_sf"/>
</dbReference>
<dbReference type="SUPFAM" id="SSF52540">
    <property type="entry name" value="P-loop containing nucleoside triphosphate hydrolases"/>
    <property type="match status" value="1"/>
</dbReference>
<evidence type="ECO:0000313" key="8">
    <source>
        <dbReference type="Proteomes" id="UP001149163"/>
    </source>
</evidence>
<name>A0A9W9IG32_9EURO</name>
<sequence length="1208" mass="135161">MDGVSAASSVLAVIDLSAKIALLLFRYSQGVKTAKSDIKRLQEELERLNATLDGLRKLLDHPNGSKLQTLRQLHEDVNGCSDQLTDILAKLKKKLDSDSTRLMRRFGIRALKWPFESHEVDFIMARLEKHRNTLAVALAIDHAEQTLDLSQTITLSKLPIATGATFDSHAEEHYSRCHPETRVALLQNILDWVGDPQGRCVFWLNGMAGTGKSTISRTVAQSFAENGILGASFFFKRGEQNRGNADRLFTTISSQLVTNEPSLAPSIAAAMKADPTLTSKSLTEQFRELVVKPLDALKPRSHEVRTLAFVIDALDETFLTSRPELPIRMGFNTIHGSYQDLVLHEIPQSIIKHDISAFLHTELATIRAHHNSLSPYECLPCEWPSQEEIQELAQMATPLFIFAATVCRFIKDPTWSDPKGQLAKVLQYRPTDPRHEIDSLDATYRPVLDQLVATSQIAQLSLVNEFRGIVASIILLTEPLSASSLSRILDIPRSDVDRRLRTLHSVLSVPASPEAPIRMLHLSFRDFLINTEKSKTNPFWIDERATHAKLTSCCIKLLSAEGNLKEDICDLKSPGAARTDLPTAVVSLKLPADVPYACQYWVYHAVESGDILTDNGEVYWFFKCHLLHWLEALSLVGKISESVGIIRDLQSLPIYSSALIFAPKRSKIRAMFEENIPLWITKLPAIEMDWSNCEERQQLKSLFSDFSRISYSQDGKTLTSFSRNGTVQVWDIQTGHVRQALDFDQNNYNKNSISPSGSLVVSFGGGQKPAPGHVLYGNDLSSMEKQILKGHTDWIFDVAFAPDGNILASISVDGTLRLWDVFTGKEMLSDTLSGGFLRENIVFAPDGRLLATVTGSRIVKLLDTKTLEERQKFFVGSIYDPIVFSADGKMLGFRFSLNQIRVIRIPFDGEKEVVQNSDESSHGMMEMAGQLWNPASGNATWTPRFGVPLWIHAFSPDGSEVASIISKPRGSIQFWDVATGEKKNEIWDIDLEGEWASPGYRTARHWPQPHHRSDFFGAVAFSPDGGVLASSTRDELWVWDTTTEVSPDENSIALVYHSDHSSEALVLVLNLERMSMSPLHWFCAEFTTVSFSEDGRYLKFNSGHFLDLDSECFSPEKGFFLQSPSDGIFDAGADLLDHNCHHCVAISDQTGLLLYNDWVYKDGIRILWVPPDYRSRLHGVVQLKDTIALGDEETSEITFIQFDFSVLS</sequence>
<comment type="caution">
    <text evidence="7">The sequence shown here is derived from an EMBL/GenBank/DDBJ whole genome shotgun (WGS) entry which is preliminary data.</text>
</comment>
<dbReference type="PROSITE" id="PS00678">
    <property type="entry name" value="WD_REPEATS_1"/>
    <property type="match status" value="1"/>
</dbReference>
<evidence type="ECO:0000256" key="1">
    <source>
        <dbReference type="ARBA" id="ARBA00022574"/>
    </source>
</evidence>
<dbReference type="Pfam" id="PF17111">
    <property type="entry name" value="PigL_N"/>
    <property type="match status" value="1"/>
</dbReference>
<evidence type="ECO:0000256" key="2">
    <source>
        <dbReference type="ARBA" id="ARBA00022737"/>
    </source>
</evidence>
<reference evidence="7" key="2">
    <citation type="journal article" date="2023" name="IMA Fungus">
        <title>Comparative genomic study of the Penicillium genus elucidates a diverse pangenome and 15 lateral gene transfer events.</title>
        <authorList>
            <person name="Petersen C."/>
            <person name="Sorensen T."/>
            <person name="Nielsen M.R."/>
            <person name="Sondergaard T.E."/>
            <person name="Sorensen J.L."/>
            <person name="Fitzpatrick D.A."/>
            <person name="Frisvad J.C."/>
            <person name="Nielsen K.L."/>
        </authorList>
    </citation>
    <scope>NUCLEOTIDE SEQUENCE</scope>
    <source>
        <strain evidence="7">IBT 26290</strain>
    </source>
</reference>
<keyword evidence="2" id="KW-0677">Repeat</keyword>
<dbReference type="Proteomes" id="UP001149163">
    <property type="component" value="Unassembled WGS sequence"/>
</dbReference>
<dbReference type="PROSITE" id="PS50082">
    <property type="entry name" value="WD_REPEATS_2"/>
    <property type="match status" value="2"/>
</dbReference>
<dbReference type="Gene3D" id="2.130.10.10">
    <property type="entry name" value="YVTN repeat-like/Quinoprotein amine dehydrogenase"/>
    <property type="match status" value="3"/>
</dbReference>
<dbReference type="GeneID" id="81422812"/>
<accession>A0A9W9IG32</accession>
<organism evidence="7 8">
    <name type="scientific">Penicillium canariense</name>
    <dbReference type="NCBI Taxonomy" id="189055"/>
    <lineage>
        <taxon>Eukaryota</taxon>
        <taxon>Fungi</taxon>
        <taxon>Dikarya</taxon>
        <taxon>Ascomycota</taxon>
        <taxon>Pezizomycotina</taxon>
        <taxon>Eurotiomycetes</taxon>
        <taxon>Eurotiomycetidae</taxon>
        <taxon>Eurotiales</taxon>
        <taxon>Aspergillaceae</taxon>
        <taxon>Penicillium</taxon>
    </lineage>
</organism>
<feature type="repeat" description="WD" evidence="3">
    <location>
        <begin position="788"/>
        <end position="829"/>
    </location>
</feature>
<dbReference type="SMART" id="SM00320">
    <property type="entry name" value="WD40"/>
    <property type="match status" value="4"/>
</dbReference>
<dbReference type="OrthoDB" id="674604at2759"/>
<dbReference type="InterPro" id="IPR027417">
    <property type="entry name" value="P-loop_NTPase"/>
</dbReference>
<dbReference type="EMBL" id="JAPQKN010000001">
    <property type="protein sequence ID" value="KAJ5175634.1"/>
    <property type="molecule type" value="Genomic_DNA"/>
</dbReference>
<dbReference type="PROSITE" id="PS50294">
    <property type="entry name" value="WD_REPEATS_REGION"/>
    <property type="match status" value="1"/>
</dbReference>
<proteinExistence type="predicted"/>
<feature type="domain" description="Nephrocystin 3-like N-terminal" evidence="6">
    <location>
        <begin position="188"/>
        <end position="317"/>
    </location>
</feature>
<gene>
    <name evidence="7" type="ORF">N7482_001511</name>
</gene>
<dbReference type="InterPro" id="IPR001680">
    <property type="entry name" value="WD40_rpt"/>
</dbReference>
<dbReference type="Gene3D" id="3.40.50.300">
    <property type="entry name" value="P-loop containing nucleotide triphosphate hydrolases"/>
    <property type="match status" value="1"/>
</dbReference>
<dbReference type="Pfam" id="PF00400">
    <property type="entry name" value="WD40"/>
    <property type="match status" value="2"/>
</dbReference>
<keyword evidence="1 3" id="KW-0853">WD repeat</keyword>
<dbReference type="PANTHER" id="PTHR19879:SF9">
    <property type="entry name" value="TRANSCRIPTION INITIATION FACTOR TFIID SUBUNIT 5"/>
    <property type="match status" value="1"/>
</dbReference>
<dbReference type="SUPFAM" id="SSF82171">
    <property type="entry name" value="DPP6 N-terminal domain-like"/>
    <property type="match status" value="1"/>
</dbReference>
<dbReference type="PANTHER" id="PTHR19879">
    <property type="entry name" value="TRANSCRIPTION INITIATION FACTOR TFIID"/>
    <property type="match status" value="1"/>
</dbReference>